<sequence length="597" mass="68146">MSTEKEDLLEKKFTCLFHFCKYESIDKVLLLKHLTRTHWVKLELIPGHAYNDVNQCIFCGKSSFSLSRQEQLNHWFMAHGIEINQPRLQHTSSTAMFDSTVAKKLTLTSWLMQVPLMLWTDMETISQYDQASSFDIWFDDLLNVLNTVATSMDVLKDIRTYARHLRDYNNLKKSMMEQYWLKARIAQRESTESDDDDSQASTPPGTDSLVVNRKQKHHENYETPESIKHYIADIKASLKLKEIERGTAKLRGSDFSSRIPSALSKLLTRGIAYCDEKVVFKEDHLNSSIAISHAEDQIDAMITKYSSKFVLAIIQSTSSWALITHLDAFYQRDSSADDCALPPNTNMDVNAKAMLLQKTEGSYNYKELVIQCGAIQLLAIGGYYGQIGSTTKKAFLGSALPKGCNLSMDETFNIMIPLFPAQYTRTIRHLRNYTKVNAGRLWSFGSEEFQRQDFLPCHPLFYDSHPKRVNCKRNAASIASLLLRCVAVCKFSKQDHTKIEKVFASIPEISRVLSKWSKIPPSLVELKPVLEKYDAKSSIMSLLDFAIRLEQGLADREEIELNFMSEELSATALLLYKSYLAHSVKEVNKKVIKSLIK</sequence>
<feature type="region of interest" description="Disordered" evidence="1">
    <location>
        <begin position="190"/>
        <end position="218"/>
    </location>
</feature>
<keyword evidence="3" id="KW-1185">Reference proteome</keyword>
<dbReference type="OrthoDB" id="2238225at2759"/>
<reference evidence="2" key="1">
    <citation type="submission" date="2020-12" db="EMBL/GenBank/DDBJ databases">
        <title>Metabolic potential, ecology and presence of endohyphal bacteria is reflected in genomic diversity of Mucoromycotina.</title>
        <authorList>
            <person name="Muszewska A."/>
            <person name="Okrasinska A."/>
            <person name="Steczkiewicz K."/>
            <person name="Drgas O."/>
            <person name="Orlowska M."/>
            <person name="Perlinska-Lenart U."/>
            <person name="Aleksandrzak-Piekarczyk T."/>
            <person name="Szatraj K."/>
            <person name="Zielenkiewicz U."/>
            <person name="Pilsyk S."/>
            <person name="Malc E."/>
            <person name="Mieczkowski P."/>
            <person name="Kruszewska J.S."/>
            <person name="Biernat P."/>
            <person name="Pawlowska J."/>
        </authorList>
    </citation>
    <scope>NUCLEOTIDE SEQUENCE</scope>
    <source>
        <strain evidence="2">WA0000051536</strain>
    </source>
</reference>
<name>A0A8H7U6T8_9FUNG</name>
<protein>
    <submittedName>
        <fullName evidence="2">Uncharacterized protein</fullName>
    </submittedName>
</protein>
<dbReference type="AlphaFoldDB" id="A0A8H7U6T8"/>
<accession>A0A8H7U6T8</accession>
<proteinExistence type="predicted"/>
<evidence type="ECO:0000313" key="3">
    <source>
        <dbReference type="Proteomes" id="UP000612746"/>
    </source>
</evidence>
<dbReference type="Proteomes" id="UP000612746">
    <property type="component" value="Unassembled WGS sequence"/>
</dbReference>
<evidence type="ECO:0000313" key="2">
    <source>
        <dbReference type="EMBL" id="KAG2171906.1"/>
    </source>
</evidence>
<gene>
    <name evidence="2" type="ORF">INT44_006696</name>
</gene>
<dbReference type="EMBL" id="JAEPRA010000028">
    <property type="protein sequence ID" value="KAG2171906.1"/>
    <property type="molecule type" value="Genomic_DNA"/>
</dbReference>
<organism evidence="2 3">
    <name type="scientific">Umbelopsis vinacea</name>
    <dbReference type="NCBI Taxonomy" id="44442"/>
    <lineage>
        <taxon>Eukaryota</taxon>
        <taxon>Fungi</taxon>
        <taxon>Fungi incertae sedis</taxon>
        <taxon>Mucoromycota</taxon>
        <taxon>Mucoromycotina</taxon>
        <taxon>Umbelopsidomycetes</taxon>
        <taxon>Umbelopsidales</taxon>
        <taxon>Umbelopsidaceae</taxon>
        <taxon>Umbelopsis</taxon>
    </lineage>
</organism>
<comment type="caution">
    <text evidence="2">The sequence shown here is derived from an EMBL/GenBank/DDBJ whole genome shotgun (WGS) entry which is preliminary data.</text>
</comment>
<evidence type="ECO:0000256" key="1">
    <source>
        <dbReference type="SAM" id="MobiDB-lite"/>
    </source>
</evidence>